<evidence type="ECO:0000256" key="1">
    <source>
        <dbReference type="PROSITE-ProRule" id="PRU00024"/>
    </source>
</evidence>
<feature type="coiled-coil region" evidence="2">
    <location>
        <begin position="130"/>
        <end position="229"/>
    </location>
</feature>
<sequence>MATSLSSVQKDSDFVKDYCCDACESKQIVETAETYCETCLKCFCGNCIKHHDQLYANHSIYGRGDMSKWPLTKKMDNFIQTCEAHTDKKLEMFCEDHSQLCCSNCAFIKHRQCKEVTLISERVKSHSTDLHNLTDKIETILDELKQLHSTQEATIQSVESSYKQRLQEVSDVRHKLNAALDQLEKATLKELEDMRTALQASLKIDVDNCNRLEDELKQLSDTVRDLADRSKAELSFIVERKCMDTILESKVYLKEKAVKVYSLISFLANTEIEQLLTKQLSLGKCSQVTQSLAVPQNPNHVLAVKQKSEHDVSLPSDSSVLSYITGICVISNDNILVADVKLKRVKLLDQRYNVISHCDVPVHGGDMCQISTSEVAVTVDDGVQFISVNNVELVKGRKLQFQHRCSGIAHHEGNLYVTSYTALFQYTLTGTLVKQIYDDTTGGVTVWKCAVSPTGDRIYVTNYSKHKLQTLSPDGTLISTFIDNELLYPFGVHVTPAGQVLVCGFNSHTVILVDGEGKRKLATLATQKDGLQHPVSVCYYSNTNVVIVGERNNNKILALKLL</sequence>
<comment type="caution">
    <text evidence="4">The sequence shown here is derived from an EMBL/GenBank/DDBJ whole genome shotgun (WGS) entry which is preliminary data.</text>
</comment>
<organism evidence="4 5">
    <name type="scientific">Dreissena polymorpha</name>
    <name type="common">Zebra mussel</name>
    <name type="synonym">Mytilus polymorpha</name>
    <dbReference type="NCBI Taxonomy" id="45954"/>
    <lineage>
        <taxon>Eukaryota</taxon>
        <taxon>Metazoa</taxon>
        <taxon>Spiralia</taxon>
        <taxon>Lophotrochozoa</taxon>
        <taxon>Mollusca</taxon>
        <taxon>Bivalvia</taxon>
        <taxon>Autobranchia</taxon>
        <taxon>Heteroconchia</taxon>
        <taxon>Euheterodonta</taxon>
        <taxon>Imparidentia</taxon>
        <taxon>Neoheterodontei</taxon>
        <taxon>Myida</taxon>
        <taxon>Dreissenoidea</taxon>
        <taxon>Dreissenidae</taxon>
        <taxon>Dreissena</taxon>
    </lineage>
</organism>
<dbReference type="InterPro" id="IPR000315">
    <property type="entry name" value="Znf_B-box"/>
</dbReference>
<dbReference type="Gene3D" id="2.120.10.30">
    <property type="entry name" value="TolB, C-terminal domain"/>
    <property type="match status" value="1"/>
</dbReference>
<gene>
    <name evidence="4" type="ORF">DPMN_000450</name>
</gene>
<reference evidence="4" key="1">
    <citation type="journal article" date="2019" name="bioRxiv">
        <title>The Genome of the Zebra Mussel, Dreissena polymorpha: A Resource for Invasive Species Research.</title>
        <authorList>
            <person name="McCartney M.A."/>
            <person name="Auch B."/>
            <person name="Kono T."/>
            <person name="Mallez S."/>
            <person name="Zhang Y."/>
            <person name="Obille A."/>
            <person name="Becker A."/>
            <person name="Abrahante J.E."/>
            <person name="Garbe J."/>
            <person name="Badalamenti J.P."/>
            <person name="Herman A."/>
            <person name="Mangelson H."/>
            <person name="Liachko I."/>
            <person name="Sullivan S."/>
            <person name="Sone E.D."/>
            <person name="Koren S."/>
            <person name="Silverstein K.A.T."/>
            <person name="Beckman K.B."/>
            <person name="Gohl D.M."/>
        </authorList>
    </citation>
    <scope>NUCLEOTIDE SEQUENCE</scope>
    <source>
        <strain evidence="4">Duluth1</strain>
        <tissue evidence="4">Whole animal</tissue>
    </source>
</reference>
<name>A0A9D4MGP9_DREPO</name>
<evidence type="ECO:0000259" key="3">
    <source>
        <dbReference type="PROSITE" id="PS50119"/>
    </source>
</evidence>
<dbReference type="SUPFAM" id="SSF63829">
    <property type="entry name" value="Calcium-dependent phosphotriesterase"/>
    <property type="match status" value="1"/>
</dbReference>
<reference evidence="4" key="2">
    <citation type="submission" date="2020-11" db="EMBL/GenBank/DDBJ databases">
        <authorList>
            <person name="McCartney M.A."/>
            <person name="Auch B."/>
            <person name="Kono T."/>
            <person name="Mallez S."/>
            <person name="Becker A."/>
            <person name="Gohl D.M."/>
            <person name="Silverstein K.A.T."/>
            <person name="Koren S."/>
            <person name="Bechman K.B."/>
            <person name="Herman A."/>
            <person name="Abrahante J.E."/>
            <person name="Garbe J."/>
        </authorList>
    </citation>
    <scope>NUCLEOTIDE SEQUENCE</scope>
    <source>
        <strain evidence="4">Duluth1</strain>
        <tissue evidence="4">Whole animal</tissue>
    </source>
</reference>
<dbReference type="Gene3D" id="3.30.160.60">
    <property type="entry name" value="Classic Zinc Finger"/>
    <property type="match status" value="1"/>
</dbReference>
<protein>
    <recommendedName>
        <fullName evidence="3">B box-type domain-containing protein</fullName>
    </recommendedName>
</protein>
<dbReference type="AlphaFoldDB" id="A0A9D4MGP9"/>
<dbReference type="GO" id="GO:0008270">
    <property type="term" value="F:zinc ion binding"/>
    <property type="evidence" value="ECO:0007669"/>
    <property type="project" value="UniProtKB-KW"/>
</dbReference>
<evidence type="ECO:0000313" key="5">
    <source>
        <dbReference type="Proteomes" id="UP000828390"/>
    </source>
</evidence>
<dbReference type="PANTHER" id="PTHR25462">
    <property type="entry name" value="BONUS, ISOFORM C-RELATED"/>
    <property type="match status" value="1"/>
</dbReference>
<dbReference type="PROSITE" id="PS50119">
    <property type="entry name" value="ZF_BBOX"/>
    <property type="match status" value="2"/>
</dbReference>
<evidence type="ECO:0000313" key="4">
    <source>
        <dbReference type="EMBL" id="KAH3876603.1"/>
    </source>
</evidence>
<keyword evidence="1" id="KW-0862">Zinc</keyword>
<keyword evidence="1" id="KW-0479">Metal-binding</keyword>
<feature type="domain" description="B box-type" evidence="3">
    <location>
        <begin position="77"/>
        <end position="118"/>
    </location>
</feature>
<accession>A0A9D4MGP9</accession>
<dbReference type="Proteomes" id="UP000828390">
    <property type="component" value="Unassembled WGS sequence"/>
</dbReference>
<dbReference type="InterPro" id="IPR011042">
    <property type="entry name" value="6-blade_b-propeller_TolB-like"/>
</dbReference>
<dbReference type="SUPFAM" id="SSF57845">
    <property type="entry name" value="B-box zinc-binding domain"/>
    <property type="match status" value="1"/>
</dbReference>
<keyword evidence="5" id="KW-1185">Reference proteome</keyword>
<dbReference type="Pfam" id="PF00643">
    <property type="entry name" value="zf-B_box"/>
    <property type="match status" value="1"/>
</dbReference>
<feature type="domain" description="B box-type" evidence="3">
    <location>
        <begin position="15"/>
        <end position="63"/>
    </location>
</feature>
<proteinExistence type="predicted"/>
<dbReference type="CDD" id="cd19756">
    <property type="entry name" value="Bbox2"/>
    <property type="match status" value="1"/>
</dbReference>
<evidence type="ECO:0000256" key="2">
    <source>
        <dbReference type="SAM" id="Coils"/>
    </source>
</evidence>
<keyword evidence="1" id="KW-0863">Zinc-finger</keyword>
<dbReference type="InterPro" id="IPR047153">
    <property type="entry name" value="TRIM45/56/19-like"/>
</dbReference>
<dbReference type="PANTHER" id="PTHR25462:SF296">
    <property type="entry name" value="MEIOTIC P26, ISOFORM F"/>
    <property type="match status" value="1"/>
</dbReference>
<keyword evidence="2" id="KW-0175">Coiled coil</keyword>
<dbReference type="EMBL" id="JAIWYP010000001">
    <property type="protein sequence ID" value="KAH3876603.1"/>
    <property type="molecule type" value="Genomic_DNA"/>
</dbReference>